<dbReference type="GO" id="GO:0016989">
    <property type="term" value="F:sigma factor antagonist activity"/>
    <property type="evidence" value="ECO:0007669"/>
    <property type="project" value="TreeGrafter"/>
</dbReference>
<dbReference type="RefSeq" id="WP_089763645.1">
    <property type="nucleotide sequence ID" value="NZ_BKAT01000033.1"/>
</dbReference>
<protein>
    <submittedName>
        <fullName evidence="4">FecR family protein</fullName>
    </submittedName>
</protein>
<dbReference type="Pfam" id="PF16344">
    <property type="entry name" value="FecR_C"/>
    <property type="match status" value="1"/>
</dbReference>
<dbReference type="Pfam" id="PF04773">
    <property type="entry name" value="FecR"/>
    <property type="match status" value="1"/>
</dbReference>
<name>A0A1H4EVT1_9BACT</name>
<dbReference type="InterPro" id="IPR012373">
    <property type="entry name" value="Ferrdict_sens_TM"/>
</dbReference>
<feature type="transmembrane region" description="Helical" evidence="1">
    <location>
        <begin position="85"/>
        <end position="105"/>
    </location>
</feature>
<evidence type="ECO:0000313" key="5">
    <source>
        <dbReference type="Proteomes" id="UP000199656"/>
    </source>
</evidence>
<dbReference type="Gene3D" id="3.55.50.30">
    <property type="match status" value="1"/>
</dbReference>
<dbReference type="PANTHER" id="PTHR30273:SF2">
    <property type="entry name" value="PROTEIN FECR"/>
    <property type="match status" value="1"/>
</dbReference>
<keyword evidence="1" id="KW-1133">Transmembrane helix</keyword>
<dbReference type="AlphaFoldDB" id="A0A1H4EVT1"/>
<reference evidence="5" key="1">
    <citation type="submission" date="2016-10" db="EMBL/GenBank/DDBJ databases">
        <authorList>
            <person name="Varghese N."/>
            <person name="Submissions S."/>
        </authorList>
    </citation>
    <scope>NUCLEOTIDE SEQUENCE [LARGE SCALE GENOMIC DNA]</scope>
    <source>
        <strain evidence="5">DSM 23920</strain>
    </source>
</reference>
<dbReference type="Proteomes" id="UP000199656">
    <property type="component" value="Unassembled WGS sequence"/>
</dbReference>
<dbReference type="InterPro" id="IPR032508">
    <property type="entry name" value="FecR_C"/>
</dbReference>
<sequence length="393" mass="43323">MINKQDIRVLLEQYLTGTINREDLVRLKQVIDDPSYSEVLDELSDELMELRLKETYSFPEAQQRVKQQVLQQIRPALRPVRRSAILVRAAAVLLLLGGGVTWWYMNSRQQAAPSSVAVNSEKDISAGRNGALLTLADGKVISLDSLANGIVATQKGANAVLKDGSLSYEGTAASGNTDLVYNTVTTPKGRQFQLVLPDGTHVWLNAGSSIRYPTAFAANERKVSITGEAYFEVTGNALAPFRVSTKEHDEVQVLGTSFNISAYEDDNDSKTTLLEGAIRVSANQKSLLLQPGQQAKIDRNKNGDLQLIANPDLGKVIAWKNGYFNFENTNLKDAMRELARWYDLEVVYEGEAPDIEFVGKISRSLSLKSALKVLERAGVHFRLEGRKLVVLAA</sequence>
<evidence type="ECO:0000256" key="1">
    <source>
        <dbReference type="SAM" id="Phobius"/>
    </source>
</evidence>
<gene>
    <name evidence="4" type="ORF">SAMN05660909_03948</name>
</gene>
<dbReference type="PANTHER" id="PTHR30273">
    <property type="entry name" value="PERIPLASMIC SIGNAL SENSOR AND SIGMA FACTOR ACTIVATOR FECR-RELATED"/>
    <property type="match status" value="1"/>
</dbReference>
<dbReference type="OrthoDB" id="646755at2"/>
<accession>A0A1H4EVT1</accession>
<dbReference type="EMBL" id="FNRL01000020">
    <property type="protein sequence ID" value="SEA88352.1"/>
    <property type="molecule type" value="Genomic_DNA"/>
</dbReference>
<dbReference type="STRING" id="408074.SAMN05660909_03948"/>
<feature type="domain" description="FecR protein" evidence="2">
    <location>
        <begin position="183"/>
        <end position="279"/>
    </location>
</feature>
<proteinExistence type="predicted"/>
<evidence type="ECO:0000259" key="2">
    <source>
        <dbReference type="Pfam" id="PF04773"/>
    </source>
</evidence>
<feature type="domain" description="Protein FecR C-terminal" evidence="3">
    <location>
        <begin position="323"/>
        <end position="390"/>
    </location>
</feature>
<evidence type="ECO:0000313" key="4">
    <source>
        <dbReference type="EMBL" id="SEA88352.1"/>
    </source>
</evidence>
<keyword evidence="1" id="KW-0812">Transmembrane</keyword>
<organism evidence="4 5">
    <name type="scientific">Chitinophaga terrae</name>
    <name type="common">ex Kim and Jung 2007</name>
    <dbReference type="NCBI Taxonomy" id="408074"/>
    <lineage>
        <taxon>Bacteria</taxon>
        <taxon>Pseudomonadati</taxon>
        <taxon>Bacteroidota</taxon>
        <taxon>Chitinophagia</taxon>
        <taxon>Chitinophagales</taxon>
        <taxon>Chitinophagaceae</taxon>
        <taxon>Chitinophaga</taxon>
    </lineage>
</organism>
<keyword evidence="5" id="KW-1185">Reference proteome</keyword>
<dbReference type="FunFam" id="2.60.120.1440:FF:000001">
    <property type="entry name" value="Putative anti-sigma factor"/>
    <property type="match status" value="1"/>
</dbReference>
<dbReference type="Gene3D" id="2.60.120.1440">
    <property type="match status" value="1"/>
</dbReference>
<dbReference type="InterPro" id="IPR006860">
    <property type="entry name" value="FecR"/>
</dbReference>
<keyword evidence="1" id="KW-0472">Membrane</keyword>
<evidence type="ECO:0000259" key="3">
    <source>
        <dbReference type="Pfam" id="PF16344"/>
    </source>
</evidence>